<dbReference type="PANTHER" id="PTHR38454:SF1">
    <property type="entry name" value="INTEGRAL MEMBRANE PROTEIN"/>
    <property type="match status" value="1"/>
</dbReference>
<comment type="caution">
    <text evidence="2">The sequence shown here is derived from an EMBL/GenBank/DDBJ whole genome shotgun (WGS) entry which is preliminary data.</text>
</comment>
<feature type="transmembrane region" description="Helical" evidence="1">
    <location>
        <begin position="193"/>
        <end position="213"/>
    </location>
</feature>
<feature type="transmembrane region" description="Helical" evidence="1">
    <location>
        <begin position="373"/>
        <end position="397"/>
    </location>
</feature>
<evidence type="ECO:0000313" key="3">
    <source>
        <dbReference type="Proteomes" id="UP000468388"/>
    </source>
</evidence>
<dbReference type="RefSeq" id="WP_157303159.1">
    <property type="nucleotide sequence ID" value="NZ_BAAAZB010000036.1"/>
</dbReference>
<dbReference type="InterPro" id="IPR018580">
    <property type="entry name" value="Uncharacterised_YfhO"/>
</dbReference>
<sequence>MKNNWLKSLLPHAIAVLALLILATLYCKPVLDGKILSQSDNVQWQAMAKESIDYKQIHGITPLWTTSMFGGMPTYQISMESPYNYGSYIPAILSLGLPKPINVLFLAAFCFYILCVVLGANPWVGFAGAVAYTYASYSPIIIATGHDTKMLAMAYLPAVIAGLILITRKKYLLGSGVMSLFLTYLVAANHLQITYYFFLILAVIGITFAVYCIQQKEYRHLITGTLLVVLSVGLSLGSNAVSLWSTFEYSKASTRGGKSELTALSSQKNMDHGLDKDYVFQWSYGKFETFTLIAPDIYGGSSTGSLSTNSATYKQLETLGVPAEQAEKMISRWDLYWGDQSLLGTSGPVYLGAVVCLLVILGLFIIKSWHKWWLIAITVLGIFLAWGSNLQAFNYFMFDHFPLYNKFRAPSQALIIPQLSFAILVVMTLNELVKGQIPKEELLKKLKWTGLITGGILVMLLIASSSMSYTNATGNMQNPGSDDQFHAQLLQMTQNNPGIADQLMQALREDRASLYRNDVLRSLLFVALAFGMVWFFIKGKLKAQWFTTGIVLLILVDLLQVDRRYLNTDSFMDELSYSNPFHPSPADQQILQDKDPYYRVFNLTANPFQDAMTSYFHKSIGGYHAAKLQLYEDLIERQISRNNLQVLNMLNAKYIIVPGEGGAPVAQLNPEALGNAWFVKAIKWVPNADAEMNELNTLHTKDTVVIDQRYQPDVKGSPQFDSSATIKLIANNLNDISYTSSAAAPQFAVFSEVHYEKGWKAFIDDQPAPYCRVNYALRGMMVPAGKHTITFKFEPAVYYSGIKISLFSYFIMIALLAAGFVMNWRSKE</sequence>
<dbReference type="EMBL" id="WRXO01000011">
    <property type="protein sequence ID" value="MVT44361.1"/>
    <property type="molecule type" value="Genomic_DNA"/>
</dbReference>
<feature type="transmembrane region" description="Helical" evidence="1">
    <location>
        <begin position="150"/>
        <end position="166"/>
    </location>
</feature>
<dbReference type="PANTHER" id="PTHR38454">
    <property type="entry name" value="INTEGRAL MEMBRANE PROTEIN-RELATED"/>
    <property type="match status" value="1"/>
</dbReference>
<dbReference type="Proteomes" id="UP000468388">
    <property type="component" value="Unassembled WGS sequence"/>
</dbReference>
<proteinExistence type="predicted"/>
<feature type="transmembrane region" description="Helical" evidence="1">
    <location>
        <begin position="126"/>
        <end position="144"/>
    </location>
</feature>
<dbReference type="OrthoDB" id="9772884at2"/>
<gene>
    <name evidence="2" type="ORF">GO495_27455</name>
</gene>
<keyword evidence="1" id="KW-0472">Membrane</keyword>
<feature type="transmembrane region" description="Helical" evidence="1">
    <location>
        <begin position="806"/>
        <end position="824"/>
    </location>
</feature>
<keyword evidence="3" id="KW-1185">Reference proteome</keyword>
<feature type="transmembrane region" description="Helical" evidence="1">
    <location>
        <begin position="450"/>
        <end position="469"/>
    </location>
</feature>
<keyword evidence="1" id="KW-0812">Transmembrane</keyword>
<feature type="transmembrane region" description="Helical" evidence="1">
    <location>
        <begin position="519"/>
        <end position="537"/>
    </location>
</feature>
<reference evidence="2 3" key="1">
    <citation type="submission" date="2019-12" db="EMBL/GenBank/DDBJ databases">
        <title>The draft genomic sequence of strain Chitinophaga oryziterrae JCM 16595.</title>
        <authorList>
            <person name="Zhang X."/>
        </authorList>
    </citation>
    <scope>NUCLEOTIDE SEQUENCE [LARGE SCALE GENOMIC DNA]</scope>
    <source>
        <strain evidence="2 3">JCM 16595</strain>
    </source>
</reference>
<name>A0A6N8JIP6_9BACT</name>
<feature type="transmembrane region" description="Helical" evidence="1">
    <location>
        <begin position="409"/>
        <end position="429"/>
    </location>
</feature>
<feature type="transmembrane region" description="Helical" evidence="1">
    <location>
        <begin position="101"/>
        <end position="119"/>
    </location>
</feature>
<dbReference type="Pfam" id="PF09586">
    <property type="entry name" value="YfhO"/>
    <property type="match status" value="1"/>
</dbReference>
<accession>A0A6N8JIP6</accession>
<feature type="transmembrane region" description="Helical" evidence="1">
    <location>
        <begin position="171"/>
        <end position="187"/>
    </location>
</feature>
<organism evidence="2 3">
    <name type="scientific">Chitinophaga oryziterrae</name>
    <dbReference type="NCBI Taxonomy" id="1031224"/>
    <lineage>
        <taxon>Bacteria</taxon>
        <taxon>Pseudomonadati</taxon>
        <taxon>Bacteroidota</taxon>
        <taxon>Chitinophagia</taxon>
        <taxon>Chitinophagales</taxon>
        <taxon>Chitinophagaceae</taxon>
        <taxon>Chitinophaga</taxon>
    </lineage>
</organism>
<feature type="transmembrane region" description="Helical" evidence="1">
    <location>
        <begin position="225"/>
        <end position="247"/>
    </location>
</feature>
<evidence type="ECO:0000256" key="1">
    <source>
        <dbReference type="SAM" id="Phobius"/>
    </source>
</evidence>
<dbReference type="AlphaFoldDB" id="A0A6N8JIP6"/>
<keyword evidence="1" id="KW-1133">Transmembrane helix</keyword>
<evidence type="ECO:0000313" key="2">
    <source>
        <dbReference type="EMBL" id="MVT44361.1"/>
    </source>
</evidence>
<feature type="transmembrane region" description="Helical" evidence="1">
    <location>
        <begin position="347"/>
        <end position="366"/>
    </location>
</feature>
<protein>
    <submittedName>
        <fullName evidence="2">YfhO family protein</fullName>
    </submittedName>
</protein>